<evidence type="ECO:0000313" key="4">
    <source>
        <dbReference type="Proteomes" id="UP000235392"/>
    </source>
</evidence>
<evidence type="ECO:0000313" key="3">
    <source>
        <dbReference type="EMBL" id="PLW40672.1"/>
    </source>
</evidence>
<feature type="region of interest" description="Disordered" evidence="1">
    <location>
        <begin position="66"/>
        <end position="111"/>
    </location>
</feature>
<accession>A0A2N5USE9</accession>
<protein>
    <submittedName>
        <fullName evidence="3">Uncharacterized protein</fullName>
    </submittedName>
</protein>
<feature type="chain" id="PRO_5014613649" evidence="2">
    <location>
        <begin position="19"/>
        <end position="111"/>
    </location>
</feature>
<dbReference type="Proteomes" id="UP000235392">
    <property type="component" value="Unassembled WGS sequence"/>
</dbReference>
<feature type="compositionally biased region" description="Basic and acidic residues" evidence="1">
    <location>
        <begin position="28"/>
        <end position="40"/>
    </location>
</feature>
<dbReference type="EMBL" id="PGCI01000099">
    <property type="protein sequence ID" value="PLW40672.1"/>
    <property type="molecule type" value="Genomic_DNA"/>
</dbReference>
<organism evidence="3 4">
    <name type="scientific">Puccinia coronata f. sp. avenae</name>
    <dbReference type="NCBI Taxonomy" id="200324"/>
    <lineage>
        <taxon>Eukaryota</taxon>
        <taxon>Fungi</taxon>
        <taxon>Dikarya</taxon>
        <taxon>Basidiomycota</taxon>
        <taxon>Pucciniomycotina</taxon>
        <taxon>Pucciniomycetes</taxon>
        <taxon>Pucciniales</taxon>
        <taxon>Pucciniaceae</taxon>
        <taxon>Puccinia</taxon>
    </lineage>
</organism>
<comment type="caution">
    <text evidence="3">The sequence shown here is derived from an EMBL/GenBank/DDBJ whole genome shotgun (WGS) entry which is preliminary data.</text>
</comment>
<dbReference type="AlphaFoldDB" id="A0A2N5USE9"/>
<reference evidence="3 4" key="1">
    <citation type="submission" date="2017-11" db="EMBL/GenBank/DDBJ databases">
        <title>De novo assembly and phasing of dikaryotic genomes from two isolates of Puccinia coronata f. sp. avenae, the causal agent of oat crown rust.</title>
        <authorList>
            <person name="Miller M.E."/>
            <person name="Zhang Y."/>
            <person name="Omidvar V."/>
            <person name="Sperschneider J."/>
            <person name="Schwessinger B."/>
            <person name="Raley C."/>
            <person name="Palmer J.M."/>
            <person name="Garnica D."/>
            <person name="Upadhyaya N."/>
            <person name="Rathjen J."/>
            <person name="Taylor J.M."/>
            <person name="Park R.F."/>
            <person name="Dodds P.N."/>
            <person name="Hirsch C.D."/>
            <person name="Kianian S.F."/>
            <person name="Figueroa M."/>
        </authorList>
    </citation>
    <scope>NUCLEOTIDE SEQUENCE [LARGE SCALE GENOMIC DNA]</scope>
    <source>
        <strain evidence="3">12SD80</strain>
    </source>
</reference>
<proteinExistence type="predicted"/>
<feature type="region of interest" description="Disordered" evidence="1">
    <location>
        <begin position="17"/>
        <end position="40"/>
    </location>
</feature>
<name>A0A2N5USE9_9BASI</name>
<evidence type="ECO:0000256" key="2">
    <source>
        <dbReference type="SAM" id="SignalP"/>
    </source>
</evidence>
<gene>
    <name evidence="3" type="ORF">PCASD_08352</name>
</gene>
<feature type="signal peptide" evidence="2">
    <location>
        <begin position="1"/>
        <end position="18"/>
    </location>
</feature>
<evidence type="ECO:0000256" key="1">
    <source>
        <dbReference type="SAM" id="MobiDB-lite"/>
    </source>
</evidence>
<keyword evidence="2" id="KW-0732">Signal</keyword>
<sequence>MRLKLAALLTLYTKRADSADIAARPTHPVRERLGRGPTHRLENQGVDVALEYAFVQVQSNYIQNSHQGALLNPDRTPAPASGPAEADRPGTRRVPAHLSAEGPPLPTGRAG</sequence>